<evidence type="ECO:0008006" key="3">
    <source>
        <dbReference type="Google" id="ProtNLM"/>
    </source>
</evidence>
<evidence type="ECO:0000313" key="2">
    <source>
        <dbReference type="Proteomes" id="UP001642487"/>
    </source>
</evidence>
<reference evidence="1 2" key="1">
    <citation type="submission" date="2024-03" db="EMBL/GenBank/DDBJ databases">
        <authorList>
            <person name="Gkanogiannis A."/>
            <person name="Becerra Lopez-Lavalle L."/>
        </authorList>
    </citation>
    <scope>NUCLEOTIDE SEQUENCE [LARGE SCALE GENOMIC DNA]</scope>
</reference>
<evidence type="ECO:0000313" key="1">
    <source>
        <dbReference type="EMBL" id="CAK9324251.1"/>
    </source>
</evidence>
<proteinExistence type="predicted"/>
<protein>
    <recommendedName>
        <fullName evidence="3">F-box protein</fullName>
    </recommendedName>
</protein>
<name>A0ABP0YXJ8_9ROSI</name>
<sequence>MATISGFTGMDFFMDGSVYWETSNGVVLGFDLKYEEHGEILLPHLPPARHGAVMEMNGELCYIMVITMKKNEDENNDYYWLGMYGGGGHEMVLKRRIPLHNHNGDFMTRGDVEGEVRVLSCLSDGVVMLLVGSDVILYNVEERKGKFVGKVGPTELSGISVNDGAMRFLPYVNTLVRVCPVEEMPPEDRQFDEILKSISTLV</sequence>
<gene>
    <name evidence="1" type="ORF">CITCOLO1_LOCUS16482</name>
</gene>
<accession>A0ABP0YXJ8</accession>
<dbReference type="Proteomes" id="UP001642487">
    <property type="component" value="Chromosome 6"/>
</dbReference>
<dbReference type="EMBL" id="OZ021740">
    <property type="protein sequence ID" value="CAK9324251.1"/>
    <property type="molecule type" value="Genomic_DNA"/>
</dbReference>
<organism evidence="1 2">
    <name type="scientific">Citrullus colocynthis</name>
    <name type="common">colocynth</name>
    <dbReference type="NCBI Taxonomy" id="252529"/>
    <lineage>
        <taxon>Eukaryota</taxon>
        <taxon>Viridiplantae</taxon>
        <taxon>Streptophyta</taxon>
        <taxon>Embryophyta</taxon>
        <taxon>Tracheophyta</taxon>
        <taxon>Spermatophyta</taxon>
        <taxon>Magnoliopsida</taxon>
        <taxon>eudicotyledons</taxon>
        <taxon>Gunneridae</taxon>
        <taxon>Pentapetalae</taxon>
        <taxon>rosids</taxon>
        <taxon>fabids</taxon>
        <taxon>Cucurbitales</taxon>
        <taxon>Cucurbitaceae</taxon>
        <taxon>Benincaseae</taxon>
        <taxon>Citrullus</taxon>
    </lineage>
</organism>
<keyword evidence="2" id="KW-1185">Reference proteome</keyword>